<dbReference type="Gene3D" id="3.10.310.30">
    <property type="match status" value="1"/>
</dbReference>
<dbReference type="InterPro" id="IPR041122">
    <property type="entry name" value="RecJ_OB"/>
</dbReference>
<dbReference type="PANTHER" id="PTHR30255:SF2">
    <property type="entry name" value="SINGLE-STRANDED-DNA-SPECIFIC EXONUCLEASE RECJ"/>
    <property type="match status" value="1"/>
</dbReference>
<reference evidence="10 11" key="1">
    <citation type="submission" date="2021-01" db="EMBL/GenBank/DDBJ databases">
        <title>Genomic Encyclopedia of Type Strains, Phase IV (KMG-IV): sequencing the most valuable type-strain genomes for metagenomic binning, comparative biology and taxonomic classification.</title>
        <authorList>
            <person name="Goeker M."/>
        </authorList>
    </citation>
    <scope>NUCLEOTIDE SEQUENCE [LARGE SCALE GENOMIC DNA]</scope>
    <source>
        <strain evidence="10 11">DSM 27513</strain>
    </source>
</reference>
<dbReference type="GO" id="GO:0004527">
    <property type="term" value="F:exonuclease activity"/>
    <property type="evidence" value="ECO:0007669"/>
    <property type="project" value="UniProtKB-KW"/>
</dbReference>
<dbReference type="InterPro" id="IPR001667">
    <property type="entry name" value="DDH_dom"/>
</dbReference>
<evidence type="ECO:0000256" key="1">
    <source>
        <dbReference type="ARBA" id="ARBA00005915"/>
    </source>
</evidence>
<accession>A0ABS2PPC6</accession>
<dbReference type="RefSeq" id="WP_205017818.1">
    <property type="nucleotide sequence ID" value="NZ_JAFBEI010000045.1"/>
</dbReference>
<feature type="domain" description="DDH" evidence="6">
    <location>
        <begin position="83"/>
        <end position="228"/>
    </location>
</feature>
<evidence type="ECO:0000259" key="6">
    <source>
        <dbReference type="Pfam" id="PF01368"/>
    </source>
</evidence>
<feature type="domain" description="Single-stranded-DNA-specific exonuclease RecJ C-terminal" evidence="8">
    <location>
        <begin position="590"/>
        <end position="730"/>
    </location>
</feature>
<dbReference type="Proteomes" id="UP000809081">
    <property type="component" value="Unassembled WGS sequence"/>
</dbReference>
<dbReference type="NCBIfam" id="TIGR00644">
    <property type="entry name" value="recJ"/>
    <property type="match status" value="1"/>
</dbReference>
<keyword evidence="5 10" id="KW-0269">Exonuclease</keyword>
<dbReference type="InterPro" id="IPR018779">
    <property type="entry name" value="RecJ_C"/>
</dbReference>
<comment type="caution">
    <text evidence="10">The sequence shown here is derived from an EMBL/GenBank/DDBJ whole genome shotgun (WGS) entry which is preliminary data.</text>
</comment>
<dbReference type="InterPro" id="IPR003156">
    <property type="entry name" value="DHHA1_dom"/>
</dbReference>
<sequence>MITSKFDWHLNDMAVDDAFLKLAKEAKLTKTAAELLYHRGIKEKDSLDDFLSADLSHLHDPYLLHDMERAVERIRQAIENYEQILVYGDYDADGMTSASIVKETLEMMGAEAQVYLPNRFTDGYGPNLSVYKYFIEQQAISLIITVDNGVVGQEAIAYAHEQGVDVIVTDHHSMPAELPNAYAIVHPEHPEADYPFKHLAGCGVAFKLATALLETIPTEFLDLVAIGTIADMVSLTDENRIMVKVGLQLLKDTERVGLQELMSLSDVDSSTLNEETVGFKIAPQLNALGRLDDPNPAIELLTGFDDEEAQAIAIMINAKNEERKEIVQAIFDEAMAMVDLDKPVQVLAKEGWHPGVLGIVAGRIMEQISQTVVVLAIENGSAKGSARSLEAINIFQALDDHRHIFTAFGGHAGAAGMTLPEENLETLSDLLCQFVIDNEIDTSLKNSLTVDEELVLEELSLETIKSLEKLAPFGMDNKKPVFWLRDFEVVQARTMGQGNAHLKLKIKQGDASFDVVAFGQGAKVQEFQQAQGLELAVTLSVNVWNGATTLQLMLEDARVDGVQLFDIRSKTATIPANIPLYSQGGQAPILVLDEIPDQLAELKERFSGQEFEAVYFKNTIKQAYYLTGYGTREQFSKLYKTIYQFPNFDVRYKLKELSHYLKIDAILLVKMIQIFEELGFVTIEDGVMTVVKDAPKRRFEESQIYQELKELVKFQELMALGTPQEMYSYLTSGDSLA</sequence>
<dbReference type="Pfam" id="PF01368">
    <property type="entry name" value="DHH"/>
    <property type="match status" value="1"/>
</dbReference>
<gene>
    <name evidence="10" type="ORF">JOC31_001790</name>
</gene>
<evidence type="ECO:0000256" key="3">
    <source>
        <dbReference type="ARBA" id="ARBA00022722"/>
    </source>
</evidence>
<feature type="domain" description="DHHA1" evidence="7">
    <location>
        <begin position="343"/>
        <end position="435"/>
    </location>
</feature>
<comment type="similarity">
    <text evidence="1">Belongs to the RecJ family.</text>
</comment>
<dbReference type="InterPro" id="IPR038763">
    <property type="entry name" value="DHH_sf"/>
</dbReference>
<evidence type="ECO:0000256" key="2">
    <source>
        <dbReference type="ARBA" id="ARBA00019841"/>
    </source>
</evidence>
<evidence type="ECO:0000256" key="4">
    <source>
        <dbReference type="ARBA" id="ARBA00022801"/>
    </source>
</evidence>
<evidence type="ECO:0000256" key="5">
    <source>
        <dbReference type="ARBA" id="ARBA00022839"/>
    </source>
</evidence>
<feature type="domain" description="RecJ OB" evidence="9">
    <location>
        <begin position="450"/>
        <end position="556"/>
    </location>
</feature>
<dbReference type="EMBL" id="JAFBEI010000045">
    <property type="protein sequence ID" value="MBM7636961.1"/>
    <property type="molecule type" value="Genomic_DNA"/>
</dbReference>
<dbReference type="Pfam" id="PF17768">
    <property type="entry name" value="RecJ_OB"/>
    <property type="match status" value="1"/>
</dbReference>
<name>A0ABS2PPC6_9STRE</name>
<organism evidence="10 11">
    <name type="scientific">Streptococcus saliviloxodontae</name>
    <dbReference type="NCBI Taxonomy" id="1349416"/>
    <lineage>
        <taxon>Bacteria</taxon>
        <taxon>Bacillati</taxon>
        <taxon>Bacillota</taxon>
        <taxon>Bacilli</taxon>
        <taxon>Lactobacillales</taxon>
        <taxon>Streptococcaceae</taxon>
        <taxon>Streptococcus</taxon>
    </lineage>
</organism>
<protein>
    <recommendedName>
        <fullName evidence="2">Single-stranded-DNA-specific exonuclease RecJ</fullName>
    </recommendedName>
</protein>
<keyword evidence="4 10" id="KW-0378">Hydrolase</keyword>
<dbReference type="Pfam" id="PF10141">
    <property type="entry name" value="ssDNA-exonuc_C"/>
    <property type="match status" value="1"/>
</dbReference>
<dbReference type="InterPro" id="IPR004610">
    <property type="entry name" value="RecJ"/>
</dbReference>
<evidence type="ECO:0000313" key="10">
    <source>
        <dbReference type="EMBL" id="MBM7636961.1"/>
    </source>
</evidence>
<dbReference type="Pfam" id="PF02272">
    <property type="entry name" value="DHHA1"/>
    <property type="match status" value="1"/>
</dbReference>
<keyword evidence="3" id="KW-0540">Nuclease</keyword>
<keyword evidence="11" id="KW-1185">Reference proteome</keyword>
<proteinExistence type="inferred from homology"/>
<dbReference type="InterPro" id="IPR051673">
    <property type="entry name" value="SSDNA_exonuclease_RecJ"/>
</dbReference>
<dbReference type="SUPFAM" id="SSF64182">
    <property type="entry name" value="DHH phosphoesterases"/>
    <property type="match status" value="1"/>
</dbReference>
<evidence type="ECO:0000259" key="9">
    <source>
        <dbReference type="Pfam" id="PF17768"/>
    </source>
</evidence>
<dbReference type="Gene3D" id="3.90.1640.30">
    <property type="match status" value="1"/>
</dbReference>
<evidence type="ECO:0000313" key="11">
    <source>
        <dbReference type="Proteomes" id="UP000809081"/>
    </source>
</evidence>
<evidence type="ECO:0000259" key="7">
    <source>
        <dbReference type="Pfam" id="PF02272"/>
    </source>
</evidence>
<dbReference type="PANTHER" id="PTHR30255">
    <property type="entry name" value="SINGLE-STRANDED-DNA-SPECIFIC EXONUCLEASE RECJ"/>
    <property type="match status" value="1"/>
</dbReference>
<evidence type="ECO:0000259" key="8">
    <source>
        <dbReference type="Pfam" id="PF10141"/>
    </source>
</evidence>